<dbReference type="GO" id="GO:0046872">
    <property type="term" value="F:metal ion binding"/>
    <property type="evidence" value="ECO:0007669"/>
    <property type="project" value="UniProtKB-KW"/>
</dbReference>
<keyword evidence="11" id="KW-0963">Cytoplasm</keyword>
<keyword evidence="8 11" id="KW-0238">DNA-binding</keyword>
<comment type="subcellular location">
    <subcellularLocation>
        <location evidence="1 11">Cytoplasm</location>
    </subcellularLocation>
</comment>
<keyword evidence="10 11" id="KW-0804">Transcription</keyword>
<dbReference type="GO" id="GO:0045892">
    <property type="term" value="P:negative regulation of DNA-templated transcription"/>
    <property type="evidence" value="ECO:0007669"/>
    <property type="project" value="TreeGrafter"/>
</dbReference>
<keyword evidence="4 11" id="KW-0479">Metal-binding</keyword>
<evidence type="ECO:0000256" key="10">
    <source>
        <dbReference type="ARBA" id="ARBA00023163"/>
    </source>
</evidence>
<evidence type="ECO:0000256" key="2">
    <source>
        <dbReference type="ARBA" id="ARBA00006597"/>
    </source>
</evidence>
<keyword evidence="6 11" id="KW-0411">Iron-sulfur</keyword>
<keyword evidence="3 11" id="KW-0004">4Fe-4S</keyword>
<evidence type="ECO:0000256" key="5">
    <source>
        <dbReference type="ARBA" id="ARBA00023004"/>
    </source>
</evidence>
<evidence type="ECO:0000313" key="14">
    <source>
        <dbReference type="EMBL" id="XDQ16580.1"/>
    </source>
</evidence>
<reference evidence="14" key="1">
    <citation type="submission" date="2024-07" db="EMBL/GenBank/DDBJ databases">
        <authorList>
            <person name="Yu S.T."/>
        </authorList>
    </citation>
    <scope>NUCLEOTIDE SEQUENCE</scope>
    <source>
        <strain evidence="14">R11</strain>
    </source>
</reference>
<comment type="similarity">
    <text evidence="2 11">Belongs to the WhiB family.</text>
</comment>
<dbReference type="GO" id="GO:0045454">
    <property type="term" value="P:cell redox homeostasis"/>
    <property type="evidence" value="ECO:0007669"/>
    <property type="project" value="TreeGrafter"/>
</dbReference>
<gene>
    <name evidence="11" type="primary">whiB</name>
    <name evidence="14" type="ORF">AB5J55_43160</name>
</gene>
<evidence type="ECO:0000256" key="12">
    <source>
        <dbReference type="SAM" id="MobiDB-lite"/>
    </source>
</evidence>
<dbReference type="PROSITE" id="PS51674">
    <property type="entry name" value="4FE4S_WBL"/>
    <property type="match status" value="1"/>
</dbReference>
<accession>A0AB39NFT2</accession>
<feature type="binding site" evidence="11">
    <location>
        <position position="22"/>
    </location>
    <ligand>
        <name>[4Fe-4S] cluster</name>
        <dbReference type="ChEBI" id="CHEBI:49883"/>
    </ligand>
</feature>
<dbReference type="GO" id="GO:0035731">
    <property type="term" value="F:dinitrosyl-iron complex binding"/>
    <property type="evidence" value="ECO:0007669"/>
    <property type="project" value="UniProtKB-UniRule"/>
</dbReference>
<dbReference type="HAMAP" id="MF_01479">
    <property type="entry name" value="WhiB"/>
    <property type="match status" value="1"/>
</dbReference>
<proteinExistence type="inferred from homology"/>
<feature type="binding site" evidence="11">
    <location>
        <position position="49"/>
    </location>
    <ligand>
        <name>[4Fe-4S] cluster</name>
        <dbReference type="ChEBI" id="CHEBI:49883"/>
    </ligand>
</feature>
<keyword evidence="7 11" id="KW-0805">Transcription regulation</keyword>
<keyword evidence="5 11" id="KW-0408">Iron</keyword>
<dbReference type="PANTHER" id="PTHR38839">
    <property type="entry name" value="TRANSCRIPTIONAL REGULATOR WHID-RELATED"/>
    <property type="match status" value="1"/>
</dbReference>
<evidence type="ECO:0000256" key="11">
    <source>
        <dbReference type="HAMAP-Rule" id="MF_01479"/>
    </source>
</evidence>
<dbReference type="EMBL" id="CP163432">
    <property type="protein sequence ID" value="XDQ16580.1"/>
    <property type="molecule type" value="Genomic_DNA"/>
</dbReference>
<dbReference type="GO" id="GO:0051539">
    <property type="term" value="F:4 iron, 4 sulfur cluster binding"/>
    <property type="evidence" value="ECO:0007669"/>
    <property type="project" value="UniProtKB-UniRule"/>
</dbReference>
<dbReference type="Pfam" id="PF02467">
    <property type="entry name" value="Whib"/>
    <property type="match status" value="1"/>
</dbReference>
<dbReference type="InterPro" id="IPR003482">
    <property type="entry name" value="Whib"/>
</dbReference>
<evidence type="ECO:0000256" key="4">
    <source>
        <dbReference type="ARBA" id="ARBA00022723"/>
    </source>
</evidence>
<comment type="PTM">
    <text evidence="11">Upon Fe-S cluster removal intramolecular disulfide bonds are formed.</text>
</comment>
<evidence type="ECO:0000259" key="13">
    <source>
        <dbReference type="PROSITE" id="PS51674"/>
    </source>
</evidence>
<dbReference type="InterPro" id="IPR034768">
    <property type="entry name" value="4FE4S_WBL"/>
</dbReference>
<comment type="cofactor">
    <cofactor evidence="11">
        <name>[4Fe-4S] cluster</name>
        <dbReference type="ChEBI" id="CHEBI:49883"/>
    </cofactor>
    <text evidence="11">Binds 1 [4Fe-4S] cluster per subunit. Following nitrosylation of the [4Fe-4S] cluster binds 1 [4Fe-8(NO)] cluster per subunit.</text>
</comment>
<comment type="function">
    <text evidence="11">Acts as a transcriptional regulator. Probably redox-responsive. The apo- but not holo-form probably binds DNA.</text>
</comment>
<feature type="region of interest" description="Disordered" evidence="12">
    <location>
        <begin position="67"/>
        <end position="102"/>
    </location>
</feature>
<evidence type="ECO:0000256" key="3">
    <source>
        <dbReference type="ARBA" id="ARBA00022485"/>
    </source>
</evidence>
<dbReference type="GO" id="GO:0047134">
    <property type="term" value="F:protein-disulfide reductase [NAD(P)H] activity"/>
    <property type="evidence" value="ECO:0007669"/>
    <property type="project" value="TreeGrafter"/>
</dbReference>
<feature type="binding site" evidence="11">
    <location>
        <position position="46"/>
    </location>
    <ligand>
        <name>[4Fe-4S] cluster</name>
        <dbReference type="ChEBI" id="CHEBI:49883"/>
    </ligand>
</feature>
<organism evidence="14">
    <name type="scientific">Streptomyces sp. R11</name>
    <dbReference type="NCBI Taxonomy" id="3238625"/>
    <lineage>
        <taxon>Bacteria</taxon>
        <taxon>Bacillati</taxon>
        <taxon>Actinomycetota</taxon>
        <taxon>Actinomycetes</taxon>
        <taxon>Kitasatosporales</taxon>
        <taxon>Streptomycetaceae</taxon>
        <taxon>Streptomyces</taxon>
    </lineage>
</organism>
<keyword evidence="9 11" id="KW-1015">Disulfide bond</keyword>
<feature type="domain" description="4Fe-4S Wbl-type" evidence="13">
    <location>
        <begin position="21"/>
        <end position="79"/>
    </location>
</feature>
<dbReference type="RefSeq" id="WP_369276475.1">
    <property type="nucleotide sequence ID" value="NZ_CP163432.1"/>
</dbReference>
<name>A0AB39NFT2_9ACTN</name>
<feature type="compositionally biased region" description="Basic and acidic residues" evidence="12">
    <location>
        <begin position="73"/>
        <end position="85"/>
    </location>
</feature>
<evidence type="ECO:0000256" key="8">
    <source>
        <dbReference type="ARBA" id="ARBA00023125"/>
    </source>
</evidence>
<dbReference type="GO" id="GO:0003677">
    <property type="term" value="F:DNA binding"/>
    <property type="evidence" value="ECO:0007669"/>
    <property type="project" value="UniProtKB-UniRule"/>
</dbReference>
<dbReference type="AlphaFoldDB" id="A0AB39NFT2"/>
<sequence>MKKGSETPRTVSPVLWRARAACAHTDHNVFFTNSGHRAAARAQQICASCTVTAECLQHAESRPERFGIWGGKTAHDRGWSADGRRLHSRPSPSAKAREEPTH</sequence>
<comment type="PTM">
    <text evidence="11">The Fe-S cluster can be nitrosylated by nitric oxide (NO).</text>
</comment>
<feature type="binding site" evidence="11">
    <location>
        <position position="55"/>
    </location>
    <ligand>
        <name>[4Fe-4S] cluster</name>
        <dbReference type="ChEBI" id="CHEBI:49883"/>
    </ligand>
</feature>
<evidence type="ECO:0000256" key="7">
    <source>
        <dbReference type="ARBA" id="ARBA00023015"/>
    </source>
</evidence>
<protein>
    <recommendedName>
        <fullName evidence="11">Transcriptional regulator WhiB</fullName>
    </recommendedName>
</protein>
<evidence type="ECO:0000256" key="1">
    <source>
        <dbReference type="ARBA" id="ARBA00004496"/>
    </source>
</evidence>
<evidence type="ECO:0000256" key="9">
    <source>
        <dbReference type="ARBA" id="ARBA00023157"/>
    </source>
</evidence>
<dbReference type="GO" id="GO:0005737">
    <property type="term" value="C:cytoplasm"/>
    <property type="evidence" value="ECO:0007669"/>
    <property type="project" value="UniProtKB-SubCell"/>
</dbReference>
<evidence type="ECO:0000256" key="6">
    <source>
        <dbReference type="ARBA" id="ARBA00023014"/>
    </source>
</evidence>